<dbReference type="InterPro" id="IPR018821">
    <property type="entry name" value="DUF294_put_nucleoTrafse_sb-bd"/>
</dbReference>
<feature type="non-terminal residue" evidence="3">
    <location>
        <position position="1"/>
    </location>
</feature>
<gene>
    <name evidence="3" type="ORF">DI609_10260</name>
</gene>
<comment type="caution">
    <text evidence="3">The sequence shown here is derived from an EMBL/GenBank/DDBJ whole genome shotgun (WGS) entry which is preliminary data.</text>
</comment>
<evidence type="ECO:0000259" key="1">
    <source>
        <dbReference type="Pfam" id="PF03445"/>
    </source>
</evidence>
<evidence type="ECO:0000313" key="4">
    <source>
        <dbReference type="Proteomes" id="UP000249451"/>
    </source>
</evidence>
<dbReference type="InterPro" id="IPR005105">
    <property type="entry name" value="GlnD_Uridyltrans_N"/>
</dbReference>
<organism evidence="3 4">
    <name type="scientific">Corynebacterium urealyticum</name>
    <dbReference type="NCBI Taxonomy" id="43771"/>
    <lineage>
        <taxon>Bacteria</taxon>
        <taxon>Bacillati</taxon>
        <taxon>Actinomycetota</taxon>
        <taxon>Actinomycetes</taxon>
        <taxon>Mycobacteriales</taxon>
        <taxon>Corynebacteriaceae</taxon>
        <taxon>Corynebacterium</taxon>
    </lineage>
</organism>
<sequence>PTAGEPLCPGDMMASNPQWRMTVSQWRATFHHWITAPEPDALLHAQTFFDMRAVGGGEEMVDEIHDYATAAANQAPRLHAHLAALAVRREPPLGVFRGLILGRRGEHAHTLDIKKGGLAAVVQIARLHAILSGSHELSTRSRLAAAAGESLSRSAAADLTDAFDFLSSISLHHQAKQDAAGEAPDYRVDPGELKKMEREHLRDAFQIIKKAQSGLSVRFPVRSV</sequence>
<dbReference type="EMBL" id="QFNY01000273">
    <property type="protein sequence ID" value="PZO98592.1"/>
    <property type="molecule type" value="Genomic_DNA"/>
</dbReference>
<evidence type="ECO:0000313" key="3">
    <source>
        <dbReference type="EMBL" id="PZO98592.1"/>
    </source>
</evidence>
<accession>A0A2W5AYT3</accession>
<dbReference type="Pfam" id="PF10335">
    <property type="entry name" value="DUF294_C"/>
    <property type="match status" value="1"/>
</dbReference>
<keyword evidence="3" id="KW-0418">Kinase</keyword>
<protein>
    <submittedName>
        <fullName evidence="3">Histidine kinase</fullName>
    </submittedName>
</protein>
<dbReference type="GO" id="GO:0008773">
    <property type="term" value="F:[protein-PII] uridylyltransferase activity"/>
    <property type="evidence" value="ECO:0007669"/>
    <property type="project" value="InterPro"/>
</dbReference>
<feature type="domain" description="DUF294" evidence="2">
    <location>
        <begin position="77"/>
        <end position="219"/>
    </location>
</feature>
<evidence type="ECO:0000259" key="2">
    <source>
        <dbReference type="Pfam" id="PF10335"/>
    </source>
</evidence>
<reference evidence="3 4" key="1">
    <citation type="submission" date="2017-11" db="EMBL/GenBank/DDBJ databases">
        <title>Infants hospitalized years apart are colonized by the same room-sourced microbial strains.</title>
        <authorList>
            <person name="Brooks B."/>
            <person name="Olm M.R."/>
            <person name="Firek B.A."/>
            <person name="Baker R."/>
            <person name="Thomas B.C."/>
            <person name="Morowitz M.J."/>
            <person name="Banfield J.F."/>
        </authorList>
    </citation>
    <scope>NUCLEOTIDE SEQUENCE [LARGE SCALE GENOMIC DNA]</scope>
    <source>
        <strain evidence="3">S2_012_000_R3_87</strain>
    </source>
</reference>
<dbReference type="Proteomes" id="UP000249451">
    <property type="component" value="Unassembled WGS sequence"/>
</dbReference>
<proteinExistence type="predicted"/>
<dbReference type="Pfam" id="PF03445">
    <property type="entry name" value="DUF294"/>
    <property type="match status" value="1"/>
</dbReference>
<keyword evidence="3" id="KW-0808">Transferase</keyword>
<dbReference type="AlphaFoldDB" id="A0A2W5AYT3"/>
<feature type="domain" description="Protein-PII uridylyltransferase N-terminal" evidence="1">
    <location>
        <begin position="3"/>
        <end position="40"/>
    </location>
</feature>
<name>A0A2W5AYT3_9CORY</name>
<dbReference type="GO" id="GO:0016301">
    <property type="term" value="F:kinase activity"/>
    <property type="evidence" value="ECO:0007669"/>
    <property type="project" value="UniProtKB-KW"/>
</dbReference>